<evidence type="ECO:0000256" key="1">
    <source>
        <dbReference type="ARBA" id="ARBA00022679"/>
    </source>
</evidence>
<dbReference type="SUPFAM" id="SSF53448">
    <property type="entry name" value="Nucleotide-diphospho-sugar transferases"/>
    <property type="match status" value="1"/>
</dbReference>
<feature type="site" description="Transition state stabilizer" evidence="3">
    <location>
        <position position="55"/>
    </location>
</feature>
<dbReference type="HAMAP" id="MF_00108">
    <property type="entry name" value="IspD"/>
    <property type="match status" value="1"/>
</dbReference>
<feature type="site" description="Transition state stabilizer" evidence="3">
    <location>
        <position position="48"/>
    </location>
</feature>
<dbReference type="Gene3D" id="3.90.550.10">
    <property type="entry name" value="Spore Coat Polysaccharide Biosynthesis Protein SpsA, Chain A"/>
    <property type="match status" value="1"/>
</dbReference>
<evidence type="ECO:0000313" key="4">
    <source>
        <dbReference type="EMBL" id="TLS65485.1"/>
    </source>
</evidence>
<keyword evidence="5" id="KW-1185">Reference proteome</keyword>
<comment type="pathway">
    <text evidence="3">Isoprenoid biosynthesis; isopentenyl diphosphate biosynthesis via DXP pathway; isopentenyl diphosphate from 1-deoxy-D-xylulose 5-phosphate: step 2/6.</text>
</comment>
<dbReference type="Proteomes" id="UP000306585">
    <property type="component" value="Unassembled WGS sequence"/>
</dbReference>
<comment type="catalytic activity">
    <reaction evidence="3">
        <text>2-C-methyl-D-erythritol 4-phosphate + CTP + H(+) = 4-CDP-2-C-methyl-D-erythritol + diphosphate</text>
        <dbReference type="Rhea" id="RHEA:13429"/>
        <dbReference type="ChEBI" id="CHEBI:15378"/>
        <dbReference type="ChEBI" id="CHEBI:33019"/>
        <dbReference type="ChEBI" id="CHEBI:37563"/>
        <dbReference type="ChEBI" id="CHEBI:57823"/>
        <dbReference type="ChEBI" id="CHEBI:58262"/>
        <dbReference type="EC" id="2.7.7.60"/>
    </reaction>
</comment>
<accession>A0A5R9GJT9</accession>
<proteinExistence type="inferred from homology"/>
<gene>
    <name evidence="3 4" type="primary">ispD</name>
    <name evidence="4" type="ORF">FEF65_12870</name>
</gene>
<dbReference type="AlphaFoldDB" id="A0A5R9GJT9"/>
<dbReference type="GO" id="GO:0019288">
    <property type="term" value="P:isopentenyl diphosphate biosynthetic process, methylerythritol 4-phosphate pathway"/>
    <property type="evidence" value="ECO:0007669"/>
    <property type="project" value="UniProtKB-UniRule"/>
</dbReference>
<dbReference type="Pfam" id="PF01128">
    <property type="entry name" value="IspD"/>
    <property type="match status" value="1"/>
</dbReference>
<evidence type="ECO:0000256" key="2">
    <source>
        <dbReference type="ARBA" id="ARBA00022695"/>
    </source>
</evidence>
<dbReference type="PANTHER" id="PTHR32125:SF4">
    <property type="entry name" value="2-C-METHYL-D-ERYTHRITOL 4-PHOSPHATE CYTIDYLYLTRANSFERASE, CHLOROPLASTIC"/>
    <property type="match status" value="1"/>
</dbReference>
<evidence type="ECO:0000256" key="3">
    <source>
        <dbReference type="HAMAP-Rule" id="MF_00108"/>
    </source>
</evidence>
<dbReference type="EC" id="2.7.7.60" evidence="3"/>
<reference evidence="4 5" key="1">
    <citation type="journal article" date="2019" name="Appl. Environ. Microbiol.">
        <title>Environmental Evidence and Genomic Insight of Iron-oxidizing Bacteria Preference Towards More Corrosion Resistant Stainless Steel at Higher Salinities.</title>
        <authorList>
            <person name="Garrison C.E."/>
            <person name="Price K.A."/>
            <person name="Field E.K."/>
        </authorList>
    </citation>
    <scope>NUCLEOTIDE SEQUENCE [LARGE SCALE GENOMIC DNA]</scope>
    <source>
        <strain evidence="4 5">P3</strain>
    </source>
</reference>
<dbReference type="UniPathway" id="UPA00056">
    <property type="reaction ID" value="UER00093"/>
</dbReference>
<name>A0A5R9GJT9_9PROT</name>
<dbReference type="InterPro" id="IPR050088">
    <property type="entry name" value="IspD/TarI_cytidylyltransf_bact"/>
</dbReference>
<dbReference type="EMBL" id="VBRY01000016">
    <property type="protein sequence ID" value="TLS65485.1"/>
    <property type="molecule type" value="Genomic_DNA"/>
</dbReference>
<keyword evidence="1 3" id="KW-0808">Transferase</keyword>
<protein>
    <recommendedName>
        <fullName evidence="3">2-C-methyl-D-erythritol 4-phosphate cytidylyltransferase</fullName>
        <ecNumber evidence="3">2.7.7.60</ecNumber>
    </recommendedName>
    <alternativeName>
        <fullName evidence="3">4-diphosphocytidyl-2C-methyl-D-erythritol synthase</fullName>
    </alternativeName>
    <alternativeName>
        <fullName evidence="3">MEP cytidylyltransferase</fullName>
        <shortName evidence="3">MCT</shortName>
    </alternativeName>
</protein>
<evidence type="ECO:0000313" key="5">
    <source>
        <dbReference type="Proteomes" id="UP000306585"/>
    </source>
</evidence>
<dbReference type="NCBIfam" id="TIGR00453">
    <property type="entry name" value="ispD"/>
    <property type="match status" value="1"/>
</dbReference>
<keyword evidence="3" id="KW-0414">Isoprene biosynthesis</keyword>
<keyword evidence="2 3" id="KW-0548">Nucleotidyltransferase</keyword>
<feature type="site" description="Positions MEP for the nucleophilic attack" evidence="3">
    <location>
        <position position="243"/>
    </location>
</feature>
<comment type="caution">
    <text evidence="4">The sequence shown here is derived from an EMBL/GenBank/DDBJ whole genome shotgun (WGS) entry which is preliminary data.</text>
</comment>
<dbReference type="InterPro" id="IPR034683">
    <property type="entry name" value="IspD/TarI"/>
</dbReference>
<organism evidence="4 5">
    <name type="scientific">Mariprofundus erugo</name>
    <dbReference type="NCBI Taxonomy" id="2528639"/>
    <lineage>
        <taxon>Bacteria</taxon>
        <taxon>Pseudomonadati</taxon>
        <taxon>Pseudomonadota</taxon>
        <taxon>Candidatius Mariprofundia</taxon>
        <taxon>Mariprofundales</taxon>
        <taxon>Mariprofundaceae</taxon>
        <taxon>Mariprofundus</taxon>
    </lineage>
</organism>
<dbReference type="InterPro" id="IPR001228">
    <property type="entry name" value="IspD"/>
</dbReference>
<comment type="similarity">
    <text evidence="3">Belongs to the IspD/TarI cytidylyltransferase family. IspD subfamily.</text>
</comment>
<feature type="site" description="Positions MEP for the nucleophilic attack" evidence="3">
    <location>
        <position position="187"/>
    </location>
</feature>
<dbReference type="CDD" id="cd02516">
    <property type="entry name" value="CDP-ME_synthetase"/>
    <property type="match status" value="1"/>
</dbReference>
<dbReference type="PANTHER" id="PTHR32125">
    <property type="entry name" value="2-C-METHYL-D-ERYTHRITOL 4-PHOSPHATE CYTIDYLYLTRANSFERASE, CHLOROPLASTIC"/>
    <property type="match status" value="1"/>
</dbReference>
<comment type="function">
    <text evidence="3">Catalyzes the formation of 4-diphosphocytidyl-2-C-methyl-D-erythritol from CTP and 2-C-methyl-D-erythritol 4-phosphate (MEP).</text>
</comment>
<sequence>MTRFAAVTAFILIPDGYRRAAIDRSRENRTIPNMKVGVLLLTAGSGSRFGGELPKQYVEVAGQALVLHTLVHLAAEPRICVVQPVVAAGDHRFAGLVAGRDYPFQLLAPVTGGAARSVSMQHGLEALPADIDLVAVHDAARPLPSPRLLADVIDTAARFGAAIPGVAVHDTIKRVDADGRVLETPAREQLRAVQTPQVARREWFVEALGREKERLHLHTDDASLLEAAGFAVYVSDGDAMNRKITTPADMAWLATQLQSESSRGGFEK</sequence>
<dbReference type="InterPro" id="IPR029044">
    <property type="entry name" value="Nucleotide-diphossugar_trans"/>
</dbReference>
<dbReference type="GO" id="GO:0050518">
    <property type="term" value="F:2-C-methyl-D-erythritol 4-phosphate cytidylyltransferase activity"/>
    <property type="evidence" value="ECO:0007669"/>
    <property type="project" value="UniProtKB-UniRule"/>
</dbReference>
<dbReference type="FunFam" id="3.90.550.10:FF:000003">
    <property type="entry name" value="2-C-methyl-D-erythritol 4-phosphate cytidylyltransferase"/>
    <property type="match status" value="1"/>
</dbReference>